<sequence>MHLARLEMRTAITLLLDRLPNLRLDPDGDDPHVRGQVFQSPTSVPVLLDRR</sequence>
<evidence type="ECO:0000313" key="2">
    <source>
        <dbReference type="EMBL" id="BAX91192.1"/>
    </source>
</evidence>
<dbReference type="AlphaFoldDB" id="A0A1Z4EE16"/>
<proteinExistence type="predicted"/>
<dbReference type="GO" id="GO:0020037">
    <property type="term" value="F:heme binding"/>
    <property type="evidence" value="ECO:0007669"/>
    <property type="project" value="InterPro"/>
</dbReference>
<dbReference type="Gene3D" id="1.10.630.10">
    <property type="entry name" value="Cytochrome P450"/>
    <property type="match status" value="1"/>
</dbReference>
<dbReference type="KEGG" id="mshg:MSG_01033"/>
<keyword evidence="3" id="KW-1185">Reference proteome</keyword>
<dbReference type="Proteomes" id="UP000217736">
    <property type="component" value="Chromosome"/>
</dbReference>
<accession>A0A1Z4EE16</accession>
<organism evidence="2 3">
    <name type="scientific">Mycobacterium shigaense</name>
    <dbReference type="NCBI Taxonomy" id="722731"/>
    <lineage>
        <taxon>Bacteria</taxon>
        <taxon>Bacillati</taxon>
        <taxon>Actinomycetota</taxon>
        <taxon>Actinomycetes</taxon>
        <taxon>Mycobacteriales</taxon>
        <taxon>Mycobacteriaceae</taxon>
        <taxon>Mycobacterium</taxon>
        <taxon>Mycobacterium simiae complex</taxon>
    </lineage>
</organism>
<evidence type="ECO:0000256" key="1">
    <source>
        <dbReference type="SAM" id="MobiDB-lite"/>
    </source>
</evidence>
<dbReference type="GO" id="GO:0004497">
    <property type="term" value="F:monooxygenase activity"/>
    <property type="evidence" value="ECO:0007669"/>
    <property type="project" value="InterPro"/>
</dbReference>
<protein>
    <submittedName>
        <fullName evidence="2">Cytochrome P450</fullName>
    </submittedName>
</protein>
<name>A0A1Z4EE16_9MYCO</name>
<evidence type="ECO:0000313" key="3">
    <source>
        <dbReference type="Proteomes" id="UP000217736"/>
    </source>
</evidence>
<dbReference type="EMBL" id="AP018164">
    <property type="protein sequence ID" value="BAX91192.1"/>
    <property type="molecule type" value="Genomic_DNA"/>
</dbReference>
<feature type="region of interest" description="Disordered" evidence="1">
    <location>
        <begin position="27"/>
        <end position="51"/>
    </location>
</feature>
<dbReference type="InterPro" id="IPR036396">
    <property type="entry name" value="Cyt_P450_sf"/>
</dbReference>
<dbReference type="GO" id="GO:0005506">
    <property type="term" value="F:iron ion binding"/>
    <property type="evidence" value="ECO:0007669"/>
    <property type="project" value="InterPro"/>
</dbReference>
<reference evidence="3" key="1">
    <citation type="submission" date="2017-06" db="EMBL/GenBank/DDBJ databases">
        <title>Complete Genome Sequence of Mycobacterium shigaense.</title>
        <authorList>
            <person name="Fukano H."/>
            <person name="Yoshida M."/>
            <person name="Kazumi Y."/>
            <person name="Ogura Y."/>
            <person name="Mitarai S."/>
            <person name="Hayashi T."/>
            <person name="Hoshino Y."/>
        </authorList>
    </citation>
    <scope>NUCLEOTIDE SEQUENCE [LARGE SCALE GENOMIC DNA]</scope>
    <source>
        <strain evidence="3">UN-152</strain>
    </source>
</reference>
<dbReference type="SUPFAM" id="SSF48264">
    <property type="entry name" value="Cytochrome P450"/>
    <property type="match status" value="1"/>
</dbReference>
<gene>
    <name evidence="2" type="ORF">MSG_01033</name>
</gene>
<dbReference type="GO" id="GO:0016705">
    <property type="term" value="F:oxidoreductase activity, acting on paired donors, with incorporation or reduction of molecular oxygen"/>
    <property type="evidence" value="ECO:0007669"/>
    <property type="project" value="InterPro"/>
</dbReference>